<reference evidence="4" key="1">
    <citation type="submission" date="2020-07" db="EMBL/GenBank/DDBJ databases">
        <authorList>
            <person name="Lin J."/>
        </authorList>
    </citation>
    <scope>NUCLEOTIDE SEQUENCE</scope>
</reference>
<evidence type="ECO:0000313" key="4">
    <source>
        <dbReference type="EMBL" id="CAD1832374.1"/>
    </source>
</evidence>
<feature type="compositionally biased region" description="Low complexity" evidence="2">
    <location>
        <begin position="668"/>
        <end position="677"/>
    </location>
</feature>
<dbReference type="InterPro" id="IPR014020">
    <property type="entry name" value="Tensin_C2-dom"/>
</dbReference>
<dbReference type="PROSITE" id="PS51182">
    <property type="entry name" value="C2_TENSIN"/>
    <property type="match status" value="1"/>
</dbReference>
<keyword evidence="1" id="KW-0378">Hydrolase</keyword>
<feature type="compositionally biased region" description="Basic and acidic residues" evidence="2">
    <location>
        <begin position="451"/>
        <end position="482"/>
    </location>
</feature>
<accession>A0A6V7PND3</accession>
<feature type="compositionally biased region" description="Low complexity" evidence="2">
    <location>
        <begin position="610"/>
        <end position="638"/>
    </location>
</feature>
<dbReference type="AlphaFoldDB" id="A0A6V7PND3"/>
<dbReference type="PANTHER" id="PTHR45733">
    <property type="entry name" value="FORMIN-J"/>
    <property type="match status" value="1"/>
</dbReference>
<organism evidence="4">
    <name type="scientific">Ananas comosus var. bracteatus</name>
    <name type="common">red pineapple</name>
    <dbReference type="NCBI Taxonomy" id="296719"/>
    <lineage>
        <taxon>Eukaryota</taxon>
        <taxon>Viridiplantae</taxon>
        <taxon>Streptophyta</taxon>
        <taxon>Embryophyta</taxon>
        <taxon>Tracheophyta</taxon>
        <taxon>Spermatophyta</taxon>
        <taxon>Magnoliopsida</taxon>
        <taxon>Liliopsida</taxon>
        <taxon>Poales</taxon>
        <taxon>Bromeliaceae</taxon>
        <taxon>Bromelioideae</taxon>
        <taxon>Ananas</taxon>
    </lineage>
</organism>
<dbReference type="InterPro" id="IPR035892">
    <property type="entry name" value="C2_domain_sf"/>
</dbReference>
<dbReference type="Gene3D" id="3.90.190.10">
    <property type="entry name" value="Protein tyrosine phosphatase superfamily"/>
    <property type="match status" value="1"/>
</dbReference>
<sequence>MALLRRLFARKALDGLLQISDRLYPGSKSSLCDLLFYFSMLCTRNNNLVTIREKVFKCCLNTKTMGEDECRDYMTSIIIQLKNCYPNSSFMVLNLMEGDRRIQILDILSQYNVKIVDYPRQYEGWPILLLETIHDFLRTSDNWLSSEGERNMLLLHCERRRWPVLAFMLASLLLYRQVYTSEERTLDMAYRQAPKELLRVDSPLNPHPSYLRYLQYVAKLHSVSYWPLKDSPFVLECLILRSIPNFDGKGGCRPMVRIHGKDPSTQKDRTSMILFSTPKVKKQLKYYGQAESTVILMNTNCNVRGDVVIECIHVDKDLERDELMLRFMFNTAFVQSNIMILSADEIDIAWRGKDQFPEDFKIEVFFSELDTSESDSDTSESAGDDNAVGSSSAETHEEFFDTEETATASFGTVESKPNTSTNRPQTETTPQDPKANSEADIYEVENETDSSDTKTLGEEKLRGNVNDDRPKSDTAVVEKARSETTILNDTQNQAITKKSMPSSKKQSNIIAPIPVTAKRKIRKQETLIEQTKLSTKGSKIVPKSRSDEVSSPVKTPTHRRDRPRPPTSAPTPSSSVGSARSSTPPVPSPPIRALRTSKEVAPANSDRRSSPMGRSPPSDAASPRASSSSPSRRSGFAPSAPPPPRSKLSSGGALPSSPRVGRSAAPTRGGAPAPSSPRGGGGAPPREASSPRATAARGRLELREASRSFSTGSLNGPARKGRDSGLLI</sequence>
<dbReference type="EMBL" id="LR862150">
    <property type="protein sequence ID" value="CAD1832374.1"/>
    <property type="molecule type" value="Genomic_DNA"/>
</dbReference>
<dbReference type="Gene3D" id="2.60.40.1110">
    <property type="match status" value="1"/>
</dbReference>
<protein>
    <recommendedName>
        <fullName evidence="3">C2 tensin-type domain-containing protein</fullName>
    </recommendedName>
</protein>
<evidence type="ECO:0000256" key="1">
    <source>
        <dbReference type="ARBA" id="ARBA00022912"/>
    </source>
</evidence>
<evidence type="ECO:0000259" key="3">
    <source>
        <dbReference type="PROSITE" id="PS51182"/>
    </source>
</evidence>
<dbReference type="InterPro" id="IPR029021">
    <property type="entry name" value="Prot-tyrosine_phosphatase-like"/>
</dbReference>
<keyword evidence="1" id="KW-0904">Protein phosphatase</keyword>
<proteinExistence type="predicted"/>
<feature type="region of interest" description="Disordered" evidence="2">
    <location>
        <begin position="371"/>
        <end position="728"/>
    </location>
</feature>
<dbReference type="GO" id="GO:0004721">
    <property type="term" value="F:phosphoprotein phosphatase activity"/>
    <property type="evidence" value="ECO:0007669"/>
    <property type="project" value="UniProtKB-KW"/>
</dbReference>
<dbReference type="InterPro" id="IPR051144">
    <property type="entry name" value="Formin_homology_domain"/>
</dbReference>
<dbReference type="SMART" id="SM01326">
    <property type="entry name" value="PTEN_C2"/>
    <property type="match status" value="1"/>
</dbReference>
<dbReference type="SUPFAM" id="SSF49562">
    <property type="entry name" value="C2 domain (Calcium/lipid-binding domain, CaLB)"/>
    <property type="match status" value="1"/>
</dbReference>
<dbReference type="Pfam" id="PF10409">
    <property type="entry name" value="PTEN_C2"/>
    <property type="match status" value="1"/>
</dbReference>
<feature type="compositionally biased region" description="Polar residues" evidence="2">
    <location>
        <begin position="527"/>
        <end position="537"/>
    </location>
</feature>
<feature type="domain" description="C2 tensin-type" evidence="3">
    <location>
        <begin position="230"/>
        <end position="369"/>
    </location>
</feature>
<feature type="compositionally biased region" description="Polar residues" evidence="2">
    <location>
        <begin position="483"/>
        <end position="509"/>
    </location>
</feature>
<gene>
    <name evidence="4" type="ORF">CB5_LOCUS15585</name>
</gene>
<evidence type="ECO:0000256" key="2">
    <source>
        <dbReference type="SAM" id="MobiDB-lite"/>
    </source>
</evidence>
<name>A0A6V7PND3_ANACO</name>
<dbReference type="PANTHER" id="PTHR45733:SF13">
    <property type="entry name" value="OS03G0428400 PROTEIN"/>
    <property type="match status" value="1"/>
</dbReference>
<feature type="compositionally biased region" description="Polar residues" evidence="2">
    <location>
        <begin position="415"/>
        <end position="431"/>
    </location>
</feature>
<feature type="compositionally biased region" description="Acidic residues" evidence="2">
    <location>
        <begin position="440"/>
        <end position="450"/>
    </location>
</feature>